<feature type="domain" description="HTH lysR-type" evidence="5">
    <location>
        <begin position="4"/>
        <end position="61"/>
    </location>
</feature>
<dbReference type="Gene3D" id="3.40.190.10">
    <property type="entry name" value="Periplasmic binding protein-like II"/>
    <property type="match status" value="2"/>
</dbReference>
<keyword evidence="3" id="KW-0238">DNA-binding</keyword>
<comment type="caution">
    <text evidence="6">The sequence shown here is derived from an EMBL/GenBank/DDBJ whole genome shotgun (WGS) entry which is preliminary data.</text>
</comment>
<dbReference type="Pfam" id="PF00126">
    <property type="entry name" value="HTH_1"/>
    <property type="match status" value="1"/>
</dbReference>
<evidence type="ECO:0000256" key="2">
    <source>
        <dbReference type="ARBA" id="ARBA00023015"/>
    </source>
</evidence>
<dbReference type="Pfam" id="PF03466">
    <property type="entry name" value="LysR_substrate"/>
    <property type="match status" value="1"/>
</dbReference>
<keyword evidence="2" id="KW-0805">Transcription regulation</keyword>
<dbReference type="SUPFAM" id="SSF46785">
    <property type="entry name" value="Winged helix' DNA-binding domain"/>
    <property type="match status" value="1"/>
</dbReference>
<keyword evidence="7" id="KW-1185">Reference proteome</keyword>
<evidence type="ECO:0000256" key="1">
    <source>
        <dbReference type="ARBA" id="ARBA00009437"/>
    </source>
</evidence>
<proteinExistence type="inferred from homology"/>
<reference evidence="6 7" key="1">
    <citation type="journal article" date="2020" name="Int. J. Syst. Evol. Microbiol.">
        <title>Novel acetic acid bacteria from cider fermentations: Acetobacter conturbans sp. nov. and Acetobacter fallax sp. nov.</title>
        <authorList>
            <person name="Sombolestani A.S."/>
            <person name="Cleenwerck I."/>
            <person name="Cnockaert M."/>
            <person name="Borremans W."/>
            <person name="Wieme A.D."/>
            <person name="De Vuyst L."/>
            <person name="Vandamme P."/>
        </authorList>
    </citation>
    <scope>NUCLEOTIDE SEQUENCE [LARGE SCALE GENOMIC DNA]</scope>
    <source>
        <strain evidence="6 7">LMG 30640</strain>
    </source>
</reference>
<sequence>MRGYDLDLLRYLQVLIEEESVSVSARRLKISEPAMSRHLAKLRTVFRDPILVQSGRRMTASSFALGILDRVQEVVRAADGLIETRALADLHNLTPTFRIRANDLIIAALGLPLLRALRRDCPQCELVFAPEVDDPASDPLRHDSIDLYIGATDVMKPEIRRQTLSRDTMQAVVRKDHPILTEGVTPETMVRYEYISVSRRGRAHGPIDTILRDQYGLTRRIAMVVPNYHCMVESMKDTDLILPLPGLVLDNISLEALGLATFEFPLPLPYIVAFQAWHPRRDTDPVHRWLRETLFRIAHTALPDSHMS</sequence>
<name>A0ABX0JMZ7_9PROT</name>
<dbReference type="InterPro" id="IPR036390">
    <property type="entry name" value="WH_DNA-bd_sf"/>
</dbReference>
<dbReference type="CDD" id="cd08460">
    <property type="entry name" value="PBP2_DntR_like_1"/>
    <property type="match status" value="1"/>
</dbReference>
<dbReference type="Proteomes" id="UP000635278">
    <property type="component" value="Unassembled WGS sequence"/>
</dbReference>
<dbReference type="PANTHER" id="PTHR30118">
    <property type="entry name" value="HTH-TYPE TRANSCRIPTIONAL REGULATOR LEUO-RELATED"/>
    <property type="match status" value="1"/>
</dbReference>
<organism evidence="6 7">
    <name type="scientific">Acetobacter musti</name>
    <dbReference type="NCBI Taxonomy" id="864732"/>
    <lineage>
        <taxon>Bacteria</taxon>
        <taxon>Pseudomonadati</taxon>
        <taxon>Pseudomonadota</taxon>
        <taxon>Alphaproteobacteria</taxon>
        <taxon>Acetobacterales</taxon>
        <taxon>Acetobacteraceae</taxon>
        <taxon>Acetobacter</taxon>
    </lineage>
</organism>
<dbReference type="Gene3D" id="1.10.10.10">
    <property type="entry name" value="Winged helix-like DNA-binding domain superfamily/Winged helix DNA-binding domain"/>
    <property type="match status" value="1"/>
</dbReference>
<dbReference type="InterPro" id="IPR000847">
    <property type="entry name" value="LysR_HTH_N"/>
</dbReference>
<comment type="similarity">
    <text evidence="1">Belongs to the LysR transcriptional regulatory family.</text>
</comment>
<evidence type="ECO:0000256" key="4">
    <source>
        <dbReference type="ARBA" id="ARBA00023163"/>
    </source>
</evidence>
<evidence type="ECO:0000313" key="7">
    <source>
        <dbReference type="Proteomes" id="UP000635278"/>
    </source>
</evidence>
<dbReference type="InterPro" id="IPR005119">
    <property type="entry name" value="LysR_subst-bd"/>
</dbReference>
<evidence type="ECO:0000313" key="6">
    <source>
        <dbReference type="EMBL" id="NHN84177.1"/>
    </source>
</evidence>
<protein>
    <submittedName>
        <fullName evidence="6">LysR family transcriptional regulator</fullName>
    </submittedName>
</protein>
<dbReference type="PROSITE" id="PS50931">
    <property type="entry name" value="HTH_LYSR"/>
    <property type="match status" value="1"/>
</dbReference>
<dbReference type="SUPFAM" id="SSF53850">
    <property type="entry name" value="Periplasmic binding protein-like II"/>
    <property type="match status" value="1"/>
</dbReference>
<dbReference type="EMBL" id="WOTB01000005">
    <property type="protein sequence ID" value="NHN84177.1"/>
    <property type="molecule type" value="Genomic_DNA"/>
</dbReference>
<dbReference type="PANTHER" id="PTHR30118:SF15">
    <property type="entry name" value="TRANSCRIPTIONAL REGULATORY PROTEIN"/>
    <property type="match status" value="1"/>
</dbReference>
<dbReference type="InterPro" id="IPR036388">
    <property type="entry name" value="WH-like_DNA-bd_sf"/>
</dbReference>
<evidence type="ECO:0000259" key="5">
    <source>
        <dbReference type="PROSITE" id="PS50931"/>
    </source>
</evidence>
<accession>A0ABX0JMZ7</accession>
<evidence type="ECO:0000256" key="3">
    <source>
        <dbReference type="ARBA" id="ARBA00023125"/>
    </source>
</evidence>
<dbReference type="RefSeq" id="WP_173582550.1">
    <property type="nucleotide sequence ID" value="NZ_WOTB01000005.1"/>
</dbReference>
<dbReference type="InterPro" id="IPR050389">
    <property type="entry name" value="LysR-type_TF"/>
</dbReference>
<keyword evidence="4" id="KW-0804">Transcription</keyword>
<gene>
    <name evidence="6" type="ORF">GOB93_05905</name>
</gene>